<keyword evidence="7 16" id="KW-0547">Nucleotide-binding</keyword>
<feature type="binding site" evidence="16">
    <location>
        <position position="963"/>
    </location>
    <ligand>
        <name>ATP</name>
        <dbReference type="ChEBI" id="CHEBI:30616"/>
    </ligand>
</feature>
<dbReference type="Pfam" id="PF13246">
    <property type="entry name" value="Cation_ATPase"/>
    <property type="match status" value="1"/>
</dbReference>
<feature type="transmembrane region" description="Helical" evidence="18">
    <location>
        <begin position="541"/>
        <end position="563"/>
    </location>
</feature>
<feature type="transmembrane region" description="Helical" evidence="18">
    <location>
        <begin position="575"/>
        <end position="601"/>
    </location>
</feature>
<evidence type="ECO:0000256" key="4">
    <source>
        <dbReference type="ARBA" id="ARBA00022553"/>
    </source>
</evidence>
<keyword evidence="6 17" id="KW-0479">Metal-binding</keyword>
<dbReference type="GO" id="GO:0000287">
    <property type="term" value="F:magnesium ion binding"/>
    <property type="evidence" value="ECO:0007669"/>
    <property type="project" value="UniProtKB-UniRule"/>
</dbReference>
<dbReference type="FunFam" id="3.40.50.1000:FF:000001">
    <property type="entry name" value="Phospholipid-transporting ATPase IC"/>
    <property type="match status" value="1"/>
</dbReference>
<keyword evidence="8 16" id="KW-0067">ATP-binding</keyword>
<feature type="binding site" evidence="16">
    <location>
        <position position="1063"/>
    </location>
    <ligand>
        <name>ATP</name>
        <dbReference type="ChEBI" id="CHEBI:30616"/>
    </ligand>
</feature>
<dbReference type="Gene3D" id="2.70.150.10">
    <property type="entry name" value="Calcium-transporting ATPase, cytoplasmic transduction domain A"/>
    <property type="match status" value="1"/>
</dbReference>
<protein>
    <recommendedName>
        <fullName evidence="18">Phospholipid-transporting ATPase</fullName>
        <ecNumber evidence="18">7.6.2.1</ecNumber>
    </recommendedName>
</protein>
<evidence type="ECO:0000256" key="15">
    <source>
        <dbReference type="PIRSR" id="PIRSR606539-1"/>
    </source>
</evidence>
<feature type="region of interest" description="Disordered" evidence="19">
    <location>
        <begin position="274"/>
        <end position="300"/>
    </location>
</feature>
<dbReference type="InterPro" id="IPR032630">
    <property type="entry name" value="P_typ_ATPase_c"/>
</dbReference>
<dbReference type="SFLD" id="SFLDG00002">
    <property type="entry name" value="C1.7:_P-type_atpase_like"/>
    <property type="match status" value="1"/>
</dbReference>
<dbReference type="SUPFAM" id="SSF56784">
    <property type="entry name" value="HAD-like"/>
    <property type="match status" value="1"/>
</dbReference>
<reference evidence="23" key="1">
    <citation type="journal article" date="2020" name="Nat. Commun.">
        <title>Large-scale genome sequencing of mycorrhizal fungi provides insights into the early evolution of symbiotic traits.</title>
        <authorList>
            <person name="Miyauchi S."/>
            <person name="Kiss E."/>
            <person name="Kuo A."/>
            <person name="Drula E."/>
            <person name="Kohler A."/>
            <person name="Sanchez-Garcia M."/>
            <person name="Morin E."/>
            <person name="Andreopoulos B."/>
            <person name="Barry K.W."/>
            <person name="Bonito G."/>
            <person name="Buee M."/>
            <person name="Carver A."/>
            <person name="Chen C."/>
            <person name="Cichocki N."/>
            <person name="Clum A."/>
            <person name="Culley D."/>
            <person name="Crous P.W."/>
            <person name="Fauchery L."/>
            <person name="Girlanda M."/>
            <person name="Hayes R.D."/>
            <person name="Keri Z."/>
            <person name="LaButti K."/>
            <person name="Lipzen A."/>
            <person name="Lombard V."/>
            <person name="Magnuson J."/>
            <person name="Maillard F."/>
            <person name="Murat C."/>
            <person name="Nolan M."/>
            <person name="Ohm R.A."/>
            <person name="Pangilinan J."/>
            <person name="Pereira M.F."/>
            <person name="Perotto S."/>
            <person name="Peter M."/>
            <person name="Pfister S."/>
            <person name="Riley R."/>
            <person name="Sitrit Y."/>
            <person name="Stielow J.B."/>
            <person name="Szollosi G."/>
            <person name="Zifcakova L."/>
            <person name="Stursova M."/>
            <person name="Spatafora J.W."/>
            <person name="Tedersoo L."/>
            <person name="Vaario L.M."/>
            <person name="Yamada A."/>
            <person name="Yan M."/>
            <person name="Wang P."/>
            <person name="Xu J."/>
            <person name="Bruns T."/>
            <person name="Baldrian P."/>
            <person name="Vilgalys R."/>
            <person name="Dunand C."/>
            <person name="Henrissat B."/>
            <person name="Grigoriev I.V."/>
            <person name="Hibbett D."/>
            <person name="Nagy L.G."/>
            <person name="Martin F.M."/>
        </authorList>
    </citation>
    <scope>NUCLEOTIDE SEQUENCE</scope>
    <source>
        <strain evidence="23">UP504</strain>
    </source>
</reference>
<keyword evidence="11 18" id="KW-1133">Transmembrane helix</keyword>
<evidence type="ECO:0000313" key="24">
    <source>
        <dbReference type="Proteomes" id="UP000886523"/>
    </source>
</evidence>
<evidence type="ECO:0000256" key="14">
    <source>
        <dbReference type="ARBA" id="ARBA00049128"/>
    </source>
</evidence>
<feature type="binding site" evidence="16">
    <location>
        <position position="965"/>
    </location>
    <ligand>
        <name>ATP</name>
        <dbReference type="ChEBI" id="CHEBI:30616"/>
    </ligand>
</feature>
<feature type="region of interest" description="Disordered" evidence="19">
    <location>
        <begin position="1406"/>
        <end position="1509"/>
    </location>
</feature>
<feature type="transmembrane region" description="Helical" evidence="18">
    <location>
        <begin position="1150"/>
        <end position="1168"/>
    </location>
</feature>
<dbReference type="SUPFAM" id="SSF81660">
    <property type="entry name" value="Metal cation-transporting ATPase, ATP-binding domain N"/>
    <property type="match status" value="1"/>
</dbReference>
<feature type="transmembrane region" description="Helical" evidence="18">
    <location>
        <begin position="160"/>
        <end position="178"/>
    </location>
</feature>
<evidence type="ECO:0000259" key="20">
    <source>
        <dbReference type="Pfam" id="PF00122"/>
    </source>
</evidence>
<feature type="binding site" evidence="17">
    <location>
        <position position="651"/>
    </location>
    <ligand>
        <name>Mg(2+)</name>
        <dbReference type="ChEBI" id="CHEBI:18420"/>
    </ligand>
</feature>
<feature type="domain" description="P-type ATPase A" evidence="20">
    <location>
        <begin position="374"/>
        <end position="425"/>
    </location>
</feature>
<feature type="binding site" evidence="16">
    <location>
        <position position="1093"/>
    </location>
    <ligand>
        <name>ATP</name>
        <dbReference type="ChEBI" id="CHEBI:30616"/>
    </ligand>
</feature>
<dbReference type="GO" id="GO:0016887">
    <property type="term" value="F:ATP hydrolysis activity"/>
    <property type="evidence" value="ECO:0007669"/>
    <property type="project" value="InterPro"/>
</dbReference>
<keyword evidence="24" id="KW-1185">Reference proteome</keyword>
<feature type="binding site" evidence="17">
    <location>
        <position position="1093"/>
    </location>
    <ligand>
        <name>Mg(2+)</name>
        <dbReference type="ChEBI" id="CHEBI:18420"/>
    </ligand>
</feature>
<dbReference type="InterPro" id="IPR008250">
    <property type="entry name" value="ATPase_P-typ_transduc_dom_A_sf"/>
</dbReference>
<dbReference type="Pfam" id="PF16212">
    <property type="entry name" value="PhoLip_ATPase_C"/>
    <property type="match status" value="1"/>
</dbReference>
<organism evidence="23 24">
    <name type="scientific">Hydnum rufescens UP504</name>
    <dbReference type="NCBI Taxonomy" id="1448309"/>
    <lineage>
        <taxon>Eukaryota</taxon>
        <taxon>Fungi</taxon>
        <taxon>Dikarya</taxon>
        <taxon>Basidiomycota</taxon>
        <taxon>Agaricomycotina</taxon>
        <taxon>Agaricomycetes</taxon>
        <taxon>Cantharellales</taxon>
        <taxon>Hydnaceae</taxon>
        <taxon>Hydnum</taxon>
    </lineage>
</organism>
<feature type="binding site" evidence="17">
    <location>
        <position position="649"/>
    </location>
    <ligand>
        <name>Mg(2+)</name>
        <dbReference type="ChEBI" id="CHEBI:18420"/>
    </ligand>
</feature>
<dbReference type="Pfam" id="PF16209">
    <property type="entry name" value="PhoLip_ATPase_N"/>
    <property type="match status" value="1"/>
</dbReference>
<dbReference type="InterPro" id="IPR001757">
    <property type="entry name" value="P_typ_ATPase"/>
</dbReference>
<feature type="compositionally biased region" description="Basic residues" evidence="19">
    <location>
        <begin position="56"/>
        <end position="65"/>
    </location>
</feature>
<dbReference type="GO" id="GO:0012505">
    <property type="term" value="C:endomembrane system"/>
    <property type="evidence" value="ECO:0007669"/>
    <property type="project" value="UniProtKB-SubCell"/>
</dbReference>
<feature type="transmembrane region" description="Helical" evidence="18">
    <location>
        <begin position="1295"/>
        <end position="1314"/>
    </location>
</feature>
<feature type="binding site" evidence="16">
    <location>
        <position position="848"/>
    </location>
    <ligand>
        <name>ATP</name>
        <dbReference type="ChEBI" id="CHEBI:30616"/>
    </ligand>
</feature>
<dbReference type="GO" id="GO:0045332">
    <property type="term" value="P:phospholipid translocation"/>
    <property type="evidence" value="ECO:0007669"/>
    <property type="project" value="TreeGrafter"/>
</dbReference>
<feature type="active site" description="4-aspartylphosphate intermediate" evidence="15">
    <location>
        <position position="649"/>
    </location>
</feature>
<evidence type="ECO:0000256" key="13">
    <source>
        <dbReference type="ARBA" id="ARBA00034036"/>
    </source>
</evidence>
<proteinExistence type="inferred from homology"/>
<feature type="compositionally biased region" description="Basic and acidic residues" evidence="19">
    <location>
        <begin position="7"/>
        <end position="30"/>
    </location>
</feature>
<evidence type="ECO:0000313" key="23">
    <source>
        <dbReference type="EMBL" id="KAF9505674.1"/>
    </source>
</evidence>
<feature type="binding site" evidence="16">
    <location>
        <position position="649"/>
    </location>
    <ligand>
        <name>ATP</name>
        <dbReference type="ChEBI" id="CHEBI:30616"/>
    </ligand>
</feature>
<dbReference type="NCBIfam" id="TIGR01652">
    <property type="entry name" value="ATPase-Plipid"/>
    <property type="match status" value="1"/>
</dbReference>
<evidence type="ECO:0000256" key="1">
    <source>
        <dbReference type="ARBA" id="ARBA00004127"/>
    </source>
</evidence>
<dbReference type="PANTHER" id="PTHR24092:SF180">
    <property type="entry name" value="PHOSPHOLIPID-TRANSPORTING ATPASE DNF1-RELATED"/>
    <property type="match status" value="1"/>
</dbReference>
<feature type="binding site" evidence="16">
    <location>
        <position position="883"/>
    </location>
    <ligand>
        <name>ATP</name>
        <dbReference type="ChEBI" id="CHEBI:30616"/>
    </ligand>
</feature>
<dbReference type="GO" id="GO:0005886">
    <property type="term" value="C:plasma membrane"/>
    <property type="evidence" value="ECO:0007669"/>
    <property type="project" value="TreeGrafter"/>
</dbReference>
<gene>
    <name evidence="23" type="ORF">BS47DRAFT_1378252</name>
</gene>
<evidence type="ECO:0000256" key="7">
    <source>
        <dbReference type="ARBA" id="ARBA00022741"/>
    </source>
</evidence>
<accession>A0A9P6DNW9</accession>
<dbReference type="EMBL" id="MU129141">
    <property type="protein sequence ID" value="KAF9505674.1"/>
    <property type="molecule type" value="Genomic_DNA"/>
</dbReference>
<dbReference type="SFLD" id="SFLDF00027">
    <property type="entry name" value="p-type_atpase"/>
    <property type="match status" value="1"/>
</dbReference>
<feature type="binding site" evidence="16">
    <location>
        <position position="650"/>
    </location>
    <ligand>
        <name>ATP</name>
        <dbReference type="ChEBI" id="CHEBI:30616"/>
    </ligand>
</feature>
<dbReference type="OrthoDB" id="377733at2759"/>
<name>A0A9P6DNW9_9AGAM</name>
<dbReference type="FunFam" id="3.40.50.1000:FF:000014">
    <property type="entry name" value="Phospholipid-transporting ATPase"/>
    <property type="match status" value="1"/>
</dbReference>
<dbReference type="Proteomes" id="UP000886523">
    <property type="component" value="Unassembled WGS sequence"/>
</dbReference>
<evidence type="ECO:0000259" key="22">
    <source>
        <dbReference type="Pfam" id="PF16212"/>
    </source>
</evidence>
<dbReference type="Pfam" id="PF00122">
    <property type="entry name" value="E1-E2_ATPase"/>
    <property type="match status" value="1"/>
</dbReference>
<dbReference type="Gene3D" id="3.40.1110.10">
    <property type="entry name" value="Calcium-transporting ATPase, cytoplasmic domain N"/>
    <property type="match status" value="1"/>
</dbReference>
<evidence type="ECO:0000256" key="17">
    <source>
        <dbReference type="PIRSR" id="PIRSR606539-3"/>
    </source>
</evidence>
<dbReference type="InterPro" id="IPR023214">
    <property type="entry name" value="HAD_sf"/>
</dbReference>
<dbReference type="SFLD" id="SFLDS00003">
    <property type="entry name" value="Haloacid_Dehalogenase"/>
    <property type="match status" value="1"/>
</dbReference>
<keyword evidence="4" id="KW-0597">Phosphoprotein</keyword>
<evidence type="ECO:0000256" key="19">
    <source>
        <dbReference type="SAM" id="MobiDB-lite"/>
    </source>
</evidence>
<dbReference type="FunFam" id="3.40.1110.10:FF:000087">
    <property type="entry name" value="Phospholipid-transporting ATPase"/>
    <property type="match status" value="1"/>
</dbReference>
<feature type="binding site" evidence="17">
    <location>
        <position position="1089"/>
    </location>
    <ligand>
        <name>Mg(2+)</name>
        <dbReference type="ChEBI" id="CHEBI:18420"/>
    </ligand>
</feature>
<dbReference type="PANTHER" id="PTHR24092">
    <property type="entry name" value="PROBABLE PHOSPHOLIPID-TRANSPORTING ATPASE"/>
    <property type="match status" value="1"/>
</dbReference>
<dbReference type="Gene3D" id="3.40.50.1000">
    <property type="entry name" value="HAD superfamily/HAD-like"/>
    <property type="match status" value="1"/>
</dbReference>
<feature type="binding site" evidence="16">
    <location>
        <position position="1092"/>
    </location>
    <ligand>
        <name>ATP</name>
        <dbReference type="ChEBI" id="CHEBI:30616"/>
    </ligand>
</feature>
<feature type="transmembrane region" description="Helical" evidence="18">
    <location>
        <begin position="1334"/>
        <end position="1351"/>
    </location>
</feature>
<evidence type="ECO:0000256" key="18">
    <source>
        <dbReference type="RuleBase" id="RU362033"/>
    </source>
</evidence>
<feature type="binding site" evidence="16">
    <location>
        <position position="1069"/>
    </location>
    <ligand>
        <name>ATP</name>
        <dbReference type="ChEBI" id="CHEBI:30616"/>
    </ligand>
</feature>
<evidence type="ECO:0000259" key="21">
    <source>
        <dbReference type="Pfam" id="PF16209"/>
    </source>
</evidence>
<evidence type="ECO:0000256" key="11">
    <source>
        <dbReference type="ARBA" id="ARBA00022989"/>
    </source>
</evidence>
<dbReference type="NCBIfam" id="TIGR01494">
    <property type="entry name" value="ATPase_P-type"/>
    <property type="match status" value="1"/>
</dbReference>
<dbReference type="InterPro" id="IPR059000">
    <property type="entry name" value="ATPase_P-type_domA"/>
</dbReference>
<evidence type="ECO:0000256" key="2">
    <source>
        <dbReference type="ARBA" id="ARBA00008109"/>
    </source>
</evidence>
<feature type="domain" description="P-type ATPase C-terminal" evidence="22">
    <location>
        <begin position="1115"/>
        <end position="1366"/>
    </location>
</feature>
<keyword evidence="9 17" id="KW-0460">Magnesium</keyword>
<comment type="catalytic activity">
    <reaction evidence="14">
        <text>a 1,2-diacyl-sn-glycero-3-phosphoethanolamine(out) + ATP + H2O = a 1,2-diacyl-sn-glycero-3-phosphoethanolamine(in) + ADP + phosphate + H(+)</text>
        <dbReference type="Rhea" id="RHEA:66132"/>
        <dbReference type="ChEBI" id="CHEBI:15377"/>
        <dbReference type="ChEBI" id="CHEBI:15378"/>
        <dbReference type="ChEBI" id="CHEBI:30616"/>
        <dbReference type="ChEBI" id="CHEBI:43474"/>
        <dbReference type="ChEBI" id="CHEBI:64612"/>
        <dbReference type="ChEBI" id="CHEBI:456216"/>
    </reaction>
    <physiologicalReaction direction="left-to-right" evidence="14">
        <dbReference type="Rhea" id="RHEA:66133"/>
    </physiologicalReaction>
</comment>
<evidence type="ECO:0000256" key="6">
    <source>
        <dbReference type="ARBA" id="ARBA00022723"/>
    </source>
</evidence>
<feature type="transmembrane region" description="Helical" evidence="18">
    <location>
        <begin position="1270"/>
        <end position="1288"/>
    </location>
</feature>
<feature type="region of interest" description="Disordered" evidence="19">
    <location>
        <begin position="50"/>
        <end position="110"/>
    </location>
</feature>
<dbReference type="InterPro" id="IPR036412">
    <property type="entry name" value="HAD-like_sf"/>
</dbReference>
<evidence type="ECO:0000256" key="9">
    <source>
        <dbReference type="ARBA" id="ARBA00022842"/>
    </source>
</evidence>
<comment type="catalytic activity">
    <reaction evidence="13 18">
        <text>ATP + H2O + phospholipidSide 1 = ADP + phosphate + phospholipidSide 2.</text>
        <dbReference type="EC" id="7.6.2.1"/>
    </reaction>
</comment>
<evidence type="ECO:0000256" key="16">
    <source>
        <dbReference type="PIRSR" id="PIRSR606539-2"/>
    </source>
</evidence>
<dbReference type="PROSITE" id="PS00154">
    <property type="entry name" value="ATPASE_E1_E2"/>
    <property type="match status" value="1"/>
</dbReference>
<feature type="binding site" evidence="16">
    <location>
        <position position="964"/>
    </location>
    <ligand>
        <name>ATP</name>
        <dbReference type="ChEBI" id="CHEBI:30616"/>
    </ligand>
</feature>
<comment type="subcellular location">
    <subcellularLocation>
        <location evidence="1">Endomembrane system</location>
        <topology evidence="1">Multi-pass membrane protein</topology>
    </subcellularLocation>
    <subcellularLocation>
        <location evidence="18">Membrane</location>
        <topology evidence="18">Multi-pass membrane protein</topology>
    </subcellularLocation>
</comment>
<dbReference type="CDD" id="cd02073">
    <property type="entry name" value="P-type_ATPase_APLT_Dnf-like"/>
    <property type="match status" value="1"/>
</dbReference>
<dbReference type="SUPFAM" id="SSF81665">
    <property type="entry name" value="Calcium ATPase, transmembrane domain M"/>
    <property type="match status" value="1"/>
</dbReference>
<evidence type="ECO:0000256" key="3">
    <source>
        <dbReference type="ARBA" id="ARBA00022448"/>
    </source>
</evidence>
<dbReference type="InterPro" id="IPR023298">
    <property type="entry name" value="ATPase_P-typ_TM_dom_sf"/>
</dbReference>
<dbReference type="EC" id="7.6.2.1" evidence="18"/>
<feature type="transmembrane region" description="Helical" evidence="18">
    <location>
        <begin position="1229"/>
        <end position="1250"/>
    </location>
</feature>
<feature type="transmembrane region" description="Helical" evidence="18">
    <location>
        <begin position="1174"/>
        <end position="1199"/>
    </location>
</feature>
<dbReference type="InterPro" id="IPR032631">
    <property type="entry name" value="P-type_ATPase_N"/>
</dbReference>
<evidence type="ECO:0000256" key="12">
    <source>
        <dbReference type="ARBA" id="ARBA00023136"/>
    </source>
</evidence>
<comment type="caution">
    <text evidence="23">The sequence shown here is derived from an EMBL/GenBank/DDBJ whole genome shotgun (WGS) entry which is preliminary data.</text>
</comment>
<feature type="binding site" evidence="16">
    <location>
        <position position="651"/>
    </location>
    <ligand>
        <name>ATP</name>
        <dbReference type="ChEBI" id="CHEBI:30616"/>
    </ligand>
</feature>
<keyword evidence="3" id="KW-0813">Transport</keyword>
<keyword evidence="5 18" id="KW-0812">Transmembrane</keyword>
<keyword evidence="12 18" id="KW-0472">Membrane</keyword>
<feature type="binding site" evidence="16">
    <location>
        <position position="825"/>
    </location>
    <ligand>
        <name>ATP</name>
        <dbReference type="ChEBI" id="CHEBI:30616"/>
    </ligand>
</feature>
<dbReference type="InterPro" id="IPR006539">
    <property type="entry name" value="P-type_ATPase_IV"/>
</dbReference>
<comment type="cofactor">
    <cofactor evidence="17">
        <name>Mg(2+)</name>
        <dbReference type="ChEBI" id="CHEBI:18420"/>
    </cofactor>
</comment>
<comment type="similarity">
    <text evidence="2 18">Belongs to the cation transport ATPase (P-type) (TC 3.A.3) family. Type IV subfamily.</text>
</comment>
<feature type="domain" description="P-type ATPase N-terminal" evidence="21">
    <location>
        <begin position="131"/>
        <end position="183"/>
    </location>
</feature>
<dbReference type="GO" id="GO:0005524">
    <property type="term" value="F:ATP binding"/>
    <property type="evidence" value="ECO:0007669"/>
    <property type="project" value="UniProtKB-UniRule"/>
</dbReference>
<evidence type="ECO:0000256" key="10">
    <source>
        <dbReference type="ARBA" id="ARBA00022967"/>
    </source>
</evidence>
<feature type="compositionally biased region" description="Polar residues" evidence="19">
    <location>
        <begin position="1434"/>
        <end position="1469"/>
    </location>
</feature>
<dbReference type="GO" id="GO:0140326">
    <property type="term" value="F:ATPase-coupled intramembrane lipid transporter activity"/>
    <property type="evidence" value="ECO:0007669"/>
    <property type="project" value="UniProtKB-EC"/>
</dbReference>
<evidence type="ECO:0000256" key="8">
    <source>
        <dbReference type="ARBA" id="ARBA00022840"/>
    </source>
</evidence>
<evidence type="ECO:0000256" key="5">
    <source>
        <dbReference type="ARBA" id="ARBA00022692"/>
    </source>
</evidence>
<dbReference type="InterPro" id="IPR023299">
    <property type="entry name" value="ATPase_P-typ_cyto_dom_N"/>
</dbReference>
<keyword evidence="10 18" id="KW-1278">Translocase</keyword>
<feature type="binding site" evidence="16">
    <location>
        <position position="784"/>
    </location>
    <ligand>
        <name>ATP</name>
        <dbReference type="ChEBI" id="CHEBI:30616"/>
    </ligand>
</feature>
<dbReference type="SUPFAM" id="SSF81653">
    <property type="entry name" value="Calcium ATPase, transduction domain A"/>
    <property type="match status" value="1"/>
</dbReference>
<sequence>MPSIFRRHPDLGSHDREDGDHIDDGRDMVDPDLRLRTVRTAASTIAESIRSENRRERWRRTKSTLKSKNNAGRNLFAWKPQQPQQEPDPRDRPTTASADHIKPQPTGKRRSIYINIPLPASEIDSNGEPVVRYARNKVRTSKYTPLTFLPKNLTEQFQRIANLYFLALVVLSAFPMFGSTAPQVAMLPLVFIITVTAVKDGIEDYRRASLDEQVNNSAVTKLGDWRNVNQPRDPRNFFQRLLRIGPVPGKITRGVRKLRDKDGAEGNRIALTRESGPGIDYAGGTSMSSVDLTPRHTRDQSLDDIRSVGSTDTERLGSTGHSYPPTRSFPSLSAFFPDDNGNIPAAGSQYALSTRTRYSGGVMDWDRQVTGTAHWERTLWKKLEVGDIVLLREDEQVPADIIVLSTSDATGLCYVETKNLDGETNLKPRRALKATSSIMSEEDLEHALFMLDSEPPHANLYSFNGVIKYLSKPSIVNPTSSSATEKLEPVTINEMLLRGCAVRNTPWIIGLVAFTGADTKIMLNGGATPSKRSKIEKETNFNVIMNFVILLAMCLTAGIANAGDFFEGGSAPSTIALVNGIVTFGSALIAFQNIVPISLFISIEIVKTIQAYFISQDIDMYYGTLDAPCIPKTWNISDDLGQIEYIFSDKTGTLTQNIMEFQKCSVQGIPYGDGVTEAMRGAAMREGKSQSMTPQEEDEHLRNLKEKMIQIMSRSFKNRYGQKDTLTFISPQLASDLTDHNLPQRKHLMSFFRALALCHTVMADKPLPRERPFYVNYKAESPDEAALVGAARDVGFPFISRTNNAVDIEVLGQSESYIPLRVLEFNSTRKRMSVILRNPEGKIILYCKGADSVVYARLAPYHDEEVKEATTRDLEAFANGGLRTLCVAYRILEEQEYLEWSRAYDAATTAVQDREVEIEKASELIEHNLTILGATALEDKLQEGVPEAIEVLHQAGIKLWILTGDKVQTAIEIGFSCNLLKSTMEIMILAADTPEDARLQIEAGLNKIASMIGLDTNGRTKSTHLGGFAVVIDGDTLRYALDPSLKQLFLNLGTQCDTVVCCRVSPAQKALTVKLVKEGKNAMTLSIGDGANDVAMIQEANIGCGLFGLEGSQAAMSADYAFGQFRFLTKLLIVHGRWSYQRIADMHSNFFYKNVIWTFAMYWFLIFCNFDATYLYQVTFILLYNVVFTSLPVVILGAFDQDINAKASLAFPQLYQRGILGLEYTRTQFWIYMADGLYQSLIVFWVPYFAWTLGLAASHDGRGIDSLADFGTTVAVAAMFSANLFVGLNNRYWTVLTWVGVIGSMLSSIIWIAIYSRFTSIDFINEINLLFPTINFWAAICLSVVLAVVNCRPRYLSKAISQIYFPLDKDIIREAWVAGDLKAQLGIRHRYQKNKEPEDANLFQTGHSAESHSEDGSRGGYEPIGHRSPLSRPMYSSTQLPEEQPSPGSESRPPSTLATSQSYLSNYSPSDLPHISPPPIPYMRSLGSSTQPPSPLHDNHGRNPESYEMQNVTFTMTPPSHNAPLDDSHAEQVGYDYRQHDRPSSVYSTAPRVM</sequence>
<dbReference type="InterPro" id="IPR018303">
    <property type="entry name" value="ATPase_P-typ_P_site"/>
</dbReference>
<feature type="region of interest" description="Disordered" evidence="19">
    <location>
        <begin position="1"/>
        <end position="30"/>
    </location>
</feature>
<dbReference type="InterPro" id="IPR044492">
    <property type="entry name" value="P_typ_ATPase_HD_dom"/>
</dbReference>